<evidence type="ECO:0000256" key="1">
    <source>
        <dbReference type="SAM" id="Coils"/>
    </source>
</evidence>
<feature type="compositionally biased region" description="Basic and acidic residues" evidence="2">
    <location>
        <begin position="61"/>
        <end position="76"/>
    </location>
</feature>
<name>A0AAJ0FMI9_9HYPO</name>
<evidence type="ECO:0000256" key="2">
    <source>
        <dbReference type="SAM" id="MobiDB-lite"/>
    </source>
</evidence>
<feature type="compositionally biased region" description="Polar residues" evidence="2">
    <location>
        <begin position="44"/>
        <end position="57"/>
    </location>
</feature>
<dbReference type="EMBL" id="JASWJB010000566">
    <property type="protein sequence ID" value="KAK2589737.1"/>
    <property type="molecule type" value="Genomic_DNA"/>
</dbReference>
<comment type="caution">
    <text evidence="3">The sequence shown here is derived from an EMBL/GenBank/DDBJ whole genome shotgun (WGS) entry which is preliminary data.</text>
</comment>
<evidence type="ECO:0000313" key="4">
    <source>
        <dbReference type="Proteomes" id="UP001251528"/>
    </source>
</evidence>
<feature type="coiled-coil region" evidence="1">
    <location>
        <begin position="192"/>
        <end position="233"/>
    </location>
</feature>
<reference evidence="3" key="1">
    <citation type="submission" date="2023-06" db="EMBL/GenBank/DDBJ databases">
        <title>Conoideocrella luteorostrata (Hypocreales: Clavicipitaceae), a potential biocontrol fungus for elongate hemlock scale in United States Christmas tree production areas.</title>
        <authorList>
            <person name="Barrett H."/>
            <person name="Lovett B."/>
            <person name="Macias A.M."/>
            <person name="Stajich J.E."/>
            <person name="Kasson M.T."/>
        </authorList>
    </citation>
    <scope>NUCLEOTIDE SEQUENCE</scope>
    <source>
        <strain evidence="3">ARSEF 14590</strain>
    </source>
</reference>
<evidence type="ECO:0000313" key="3">
    <source>
        <dbReference type="EMBL" id="KAK2589737.1"/>
    </source>
</evidence>
<dbReference type="Proteomes" id="UP001251528">
    <property type="component" value="Unassembled WGS sequence"/>
</dbReference>
<sequence length="280" mass="31020">MSNHEYNGNDDVNMGVVDLTAPMNNYGEASNQAALNTHGNNNVGLNTDHNGTDTNANPVGDNRRDGGEPADIGHDEMDIDDAPVGDNLQDVFGPRDLAFAEPHEAIQNDETLGDGVRPEQSNVGIGHPHVSQMYAHRYHKGHISDDDGDSGIGSMDAGSDADDNHWGGSCWDTCRPKWKALHFKSQLRKHRVEIAKQLIAGLQERLRERNRELRDAKRYIQQLEAEIDRLKGRRGLRTEVVSLLDVLCDVYFLAAEIISLTTSRHGPGFFPPFYEAISTQ</sequence>
<organism evidence="3 4">
    <name type="scientific">Conoideocrella luteorostrata</name>
    <dbReference type="NCBI Taxonomy" id="1105319"/>
    <lineage>
        <taxon>Eukaryota</taxon>
        <taxon>Fungi</taxon>
        <taxon>Dikarya</taxon>
        <taxon>Ascomycota</taxon>
        <taxon>Pezizomycotina</taxon>
        <taxon>Sordariomycetes</taxon>
        <taxon>Hypocreomycetidae</taxon>
        <taxon>Hypocreales</taxon>
        <taxon>Clavicipitaceae</taxon>
        <taxon>Conoideocrella</taxon>
    </lineage>
</organism>
<feature type="region of interest" description="Disordered" evidence="2">
    <location>
        <begin position="44"/>
        <end position="91"/>
    </location>
</feature>
<gene>
    <name evidence="3" type="ORF">QQS21_012586</name>
</gene>
<proteinExistence type="predicted"/>
<accession>A0AAJ0FMI9</accession>
<keyword evidence="4" id="KW-1185">Reference proteome</keyword>
<protein>
    <submittedName>
        <fullName evidence="3">Uncharacterized protein</fullName>
    </submittedName>
</protein>
<dbReference type="AlphaFoldDB" id="A0AAJ0FMI9"/>
<feature type="region of interest" description="Disordered" evidence="2">
    <location>
        <begin position="106"/>
        <end position="126"/>
    </location>
</feature>
<keyword evidence="1" id="KW-0175">Coiled coil</keyword>